<keyword evidence="4" id="KW-1185">Reference proteome</keyword>
<gene>
    <name evidence="3" type="ORF">CLV43_105426</name>
</gene>
<dbReference type="EMBL" id="PVTF01000005">
    <property type="protein sequence ID" value="PRY41668.1"/>
    <property type="molecule type" value="Genomic_DNA"/>
</dbReference>
<reference evidence="3 4" key="1">
    <citation type="submission" date="2018-03" db="EMBL/GenBank/DDBJ databases">
        <title>Genomic Encyclopedia of Archaeal and Bacterial Type Strains, Phase II (KMG-II): from individual species to whole genera.</title>
        <authorList>
            <person name="Goeker M."/>
        </authorList>
    </citation>
    <scope>NUCLEOTIDE SEQUENCE [LARGE SCALE GENOMIC DNA]</scope>
    <source>
        <strain evidence="3 4">DSM 44720</strain>
    </source>
</reference>
<evidence type="ECO:0000313" key="4">
    <source>
        <dbReference type="Proteomes" id="UP000239494"/>
    </source>
</evidence>
<dbReference type="SUPFAM" id="SSF54593">
    <property type="entry name" value="Glyoxalase/Bleomycin resistance protein/Dihydroxybiphenyl dioxygenase"/>
    <property type="match status" value="1"/>
</dbReference>
<feature type="domain" description="VOC" evidence="2">
    <location>
        <begin position="6"/>
        <end position="134"/>
    </location>
</feature>
<dbReference type="GO" id="GO:0046872">
    <property type="term" value="F:metal ion binding"/>
    <property type="evidence" value="ECO:0007669"/>
    <property type="project" value="UniProtKB-KW"/>
</dbReference>
<dbReference type="OrthoDB" id="9812656at2"/>
<dbReference type="InterPro" id="IPR051785">
    <property type="entry name" value="MMCE/EMCE_epimerase"/>
</dbReference>
<comment type="caution">
    <text evidence="3">The sequence shown here is derived from an EMBL/GenBank/DDBJ whole genome shotgun (WGS) entry which is preliminary data.</text>
</comment>
<dbReference type="GO" id="GO:0046491">
    <property type="term" value="P:L-methylmalonyl-CoA metabolic process"/>
    <property type="evidence" value="ECO:0007669"/>
    <property type="project" value="TreeGrafter"/>
</dbReference>
<dbReference type="PANTHER" id="PTHR43048">
    <property type="entry name" value="METHYLMALONYL-COA EPIMERASE"/>
    <property type="match status" value="1"/>
</dbReference>
<proteinExistence type="predicted"/>
<dbReference type="PROSITE" id="PS51819">
    <property type="entry name" value="VOC"/>
    <property type="match status" value="1"/>
</dbReference>
<organism evidence="3 4">
    <name type="scientific">Umezawaea tangerina</name>
    <dbReference type="NCBI Taxonomy" id="84725"/>
    <lineage>
        <taxon>Bacteria</taxon>
        <taxon>Bacillati</taxon>
        <taxon>Actinomycetota</taxon>
        <taxon>Actinomycetes</taxon>
        <taxon>Pseudonocardiales</taxon>
        <taxon>Pseudonocardiaceae</taxon>
        <taxon>Umezawaea</taxon>
    </lineage>
</organism>
<evidence type="ECO:0000256" key="1">
    <source>
        <dbReference type="ARBA" id="ARBA00022723"/>
    </source>
</evidence>
<protein>
    <submittedName>
        <fullName evidence="3">Glyoxylase I family protein</fullName>
    </submittedName>
</protein>
<evidence type="ECO:0000259" key="2">
    <source>
        <dbReference type="PROSITE" id="PS51819"/>
    </source>
</evidence>
<accession>A0A2T0T7Q2</accession>
<dbReference type="Pfam" id="PF13669">
    <property type="entry name" value="Glyoxalase_4"/>
    <property type="match status" value="1"/>
</dbReference>
<sequence length="143" mass="15549">MTIAFSHDHLGITVTPDRLVDTIEWYSSKLGFTVDRRFDSHGTTFVYLVNGDVKIELLAGAATGQKPTDNVLTSMDPSRLHHFCLAVADLDVAVAELDGLGVRLIGGPMEIDDIKQRIAFITDNLGNIIELMAPGTWAAGRPN</sequence>
<dbReference type="RefSeq" id="WP_106188660.1">
    <property type="nucleotide sequence ID" value="NZ_PVTF01000005.1"/>
</dbReference>
<dbReference type="InterPro" id="IPR037523">
    <property type="entry name" value="VOC_core"/>
</dbReference>
<dbReference type="GO" id="GO:0004493">
    <property type="term" value="F:methylmalonyl-CoA epimerase activity"/>
    <property type="evidence" value="ECO:0007669"/>
    <property type="project" value="TreeGrafter"/>
</dbReference>
<dbReference type="PANTHER" id="PTHR43048:SF3">
    <property type="entry name" value="METHYLMALONYL-COA EPIMERASE, MITOCHONDRIAL"/>
    <property type="match status" value="1"/>
</dbReference>
<dbReference type="InterPro" id="IPR029068">
    <property type="entry name" value="Glyas_Bleomycin-R_OHBP_Dase"/>
</dbReference>
<name>A0A2T0T7Q2_9PSEU</name>
<dbReference type="AlphaFoldDB" id="A0A2T0T7Q2"/>
<keyword evidence="1" id="KW-0479">Metal-binding</keyword>
<evidence type="ECO:0000313" key="3">
    <source>
        <dbReference type="EMBL" id="PRY41668.1"/>
    </source>
</evidence>
<dbReference type="Gene3D" id="3.10.180.10">
    <property type="entry name" value="2,3-Dihydroxybiphenyl 1,2-Dioxygenase, domain 1"/>
    <property type="match status" value="1"/>
</dbReference>
<dbReference type="Proteomes" id="UP000239494">
    <property type="component" value="Unassembled WGS sequence"/>
</dbReference>